<dbReference type="GO" id="GO:0006631">
    <property type="term" value="P:fatty acid metabolic process"/>
    <property type="evidence" value="ECO:0007669"/>
    <property type="project" value="UniProtKB-KW"/>
</dbReference>
<name>A0A7S0XLH2_9STRA</name>
<comment type="function">
    <text evidence="6">May play a role in fatty acid biosynthesis and insulin sensitivity.</text>
</comment>
<keyword evidence="5" id="KW-0496">Mitochondrion</keyword>
<accession>A0A7S0XLH2</accession>
<gene>
    <name evidence="8" type="ORF">PDEL0327_LOCUS1093</name>
</gene>
<dbReference type="GO" id="GO:0005739">
    <property type="term" value="C:mitochondrion"/>
    <property type="evidence" value="ECO:0007669"/>
    <property type="project" value="UniProtKB-SubCell"/>
</dbReference>
<sequence length="261" mass="28330">MLASLVKATTVQTKIARLTLNHGNKRNALSRALLEQLQTHLKRIETNDDIRVVIIDANGPVFSSGHDLNELKTSQEQENTSLMEFCSSVMQTVVTLKKPVIAQVEGIATAAGCQLVASCDLAYASNKARFATPGVDIGLFCSTPAVALGRCVHRKHAMSMLLTGDTISAKEAEKIGLINAVIDSDDTLDDEVLKIATKIASKSPKAIEMGKPLFYKQLEMPLDAAYQLASKTMVENMNHDEAKEGIDAFLTKRKPGWSTTD</sequence>
<evidence type="ECO:0000256" key="1">
    <source>
        <dbReference type="ARBA" id="ARBA00004173"/>
    </source>
</evidence>
<dbReference type="Gene3D" id="3.90.226.10">
    <property type="entry name" value="2-enoyl-CoA Hydratase, Chain A, domain 1"/>
    <property type="match status" value="1"/>
</dbReference>
<dbReference type="NCBIfam" id="NF006008">
    <property type="entry name" value="PRK08139.1"/>
    <property type="match status" value="1"/>
</dbReference>
<evidence type="ECO:0000256" key="6">
    <source>
        <dbReference type="ARBA" id="ARBA00037410"/>
    </source>
</evidence>
<evidence type="ECO:0000256" key="7">
    <source>
        <dbReference type="ARBA" id="ARBA00040545"/>
    </source>
</evidence>
<keyword evidence="4" id="KW-0443">Lipid metabolism</keyword>
<evidence type="ECO:0000256" key="5">
    <source>
        <dbReference type="ARBA" id="ARBA00023128"/>
    </source>
</evidence>
<proteinExistence type="predicted"/>
<evidence type="ECO:0000313" key="8">
    <source>
        <dbReference type="EMBL" id="CAD8729600.1"/>
    </source>
</evidence>
<keyword evidence="3" id="KW-0809">Transit peptide</keyword>
<dbReference type="PANTHER" id="PTHR43602">
    <property type="match status" value="1"/>
</dbReference>
<dbReference type="InterPro" id="IPR052377">
    <property type="entry name" value="Mitochondrial_ECH-domain"/>
</dbReference>
<protein>
    <recommendedName>
        <fullName evidence="7">Enoyl-CoA hydratase domain-containing protein 3, mitochondrial</fullName>
    </recommendedName>
</protein>
<dbReference type="CDD" id="cd06558">
    <property type="entry name" value="crotonase-like"/>
    <property type="match status" value="1"/>
</dbReference>
<dbReference type="InterPro" id="IPR001753">
    <property type="entry name" value="Enoyl-CoA_hydra/iso"/>
</dbReference>
<dbReference type="Gene3D" id="1.10.12.10">
    <property type="entry name" value="Lyase 2-enoyl-coa Hydratase, Chain A, domain 2"/>
    <property type="match status" value="1"/>
</dbReference>
<evidence type="ECO:0000256" key="3">
    <source>
        <dbReference type="ARBA" id="ARBA00022946"/>
    </source>
</evidence>
<comment type="subcellular location">
    <subcellularLocation>
        <location evidence="1">Mitochondrion</location>
    </subcellularLocation>
</comment>
<evidence type="ECO:0000256" key="2">
    <source>
        <dbReference type="ARBA" id="ARBA00022832"/>
    </source>
</evidence>
<keyword evidence="2" id="KW-0276">Fatty acid metabolism</keyword>
<dbReference type="PANTHER" id="PTHR43602:SF1">
    <property type="entry name" value="ENOYL-COA HYDRATASE DOMAIN-CONTAINING PROTEIN 3, MITOCHONDRIAL"/>
    <property type="match status" value="1"/>
</dbReference>
<dbReference type="AlphaFoldDB" id="A0A7S0XLH2"/>
<dbReference type="Pfam" id="PF00378">
    <property type="entry name" value="ECH_1"/>
    <property type="match status" value="1"/>
</dbReference>
<organism evidence="8">
    <name type="scientific">Pseudo-nitzschia delicatissima</name>
    <dbReference type="NCBI Taxonomy" id="44447"/>
    <lineage>
        <taxon>Eukaryota</taxon>
        <taxon>Sar</taxon>
        <taxon>Stramenopiles</taxon>
        <taxon>Ochrophyta</taxon>
        <taxon>Bacillariophyta</taxon>
        <taxon>Bacillariophyceae</taxon>
        <taxon>Bacillariophycidae</taxon>
        <taxon>Bacillariales</taxon>
        <taxon>Bacillariaceae</taxon>
        <taxon>Pseudo-nitzschia</taxon>
    </lineage>
</organism>
<reference evidence="8" key="1">
    <citation type="submission" date="2021-01" db="EMBL/GenBank/DDBJ databases">
        <authorList>
            <person name="Corre E."/>
            <person name="Pelletier E."/>
            <person name="Niang G."/>
            <person name="Scheremetjew M."/>
            <person name="Finn R."/>
            <person name="Kale V."/>
            <person name="Holt S."/>
            <person name="Cochrane G."/>
            <person name="Meng A."/>
            <person name="Brown T."/>
            <person name="Cohen L."/>
        </authorList>
    </citation>
    <scope>NUCLEOTIDE SEQUENCE</scope>
    <source>
        <strain evidence="8">B596</strain>
    </source>
</reference>
<dbReference type="InterPro" id="IPR014748">
    <property type="entry name" value="Enoyl-CoA_hydra_C"/>
</dbReference>
<dbReference type="SUPFAM" id="SSF52096">
    <property type="entry name" value="ClpP/crotonase"/>
    <property type="match status" value="1"/>
</dbReference>
<dbReference type="EMBL" id="HBFG01001442">
    <property type="protein sequence ID" value="CAD8729600.1"/>
    <property type="molecule type" value="Transcribed_RNA"/>
</dbReference>
<evidence type="ECO:0000256" key="4">
    <source>
        <dbReference type="ARBA" id="ARBA00023098"/>
    </source>
</evidence>
<dbReference type="GO" id="GO:0016836">
    <property type="term" value="F:hydro-lyase activity"/>
    <property type="evidence" value="ECO:0007669"/>
    <property type="project" value="TreeGrafter"/>
</dbReference>
<dbReference type="InterPro" id="IPR029045">
    <property type="entry name" value="ClpP/crotonase-like_dom_sf"/>
</dbReference>